<dbReference type="Pfam" id="PF00669">
    <property type="entry name" value="Flagellin_N"/>
    <property type="match status" value="1"/>
</dbReference>
<dbReference type="Proteomes" id="UP000585665">
    <property type="component" value="Unassembled WGS sequence"/>
</dbReference>
<dbReference type="AlphaFoldDB" id="A0A850PDK6"/>
<reference evidence="6 7" key="1">
    <citation type="submission" date="2020-06" db="EMBL/GenBank/DDBJ databases">
        <title>Description of novel acetic acid bacteria.</title>
        <authorList>
            <person name="Sombolestani A."/>
        </authorList>
    </citation>
    <scope>NUCLEOTIDE SEQUENCE [LARGE SCALE GENOMIC DNA]</scope>
    <source>
        <strain evidence="6 7">LMG 27010</strain>
    </source>
</reference>
<keyword evidence="6" id="KW-0966">Cell projection</keyword>
<comment type="function">
    <text evidence="3">Flagellin is the subunit protein which polymerizes to form the filaments of bacterial flagella.</text>
</comment>
<accession>A0A850PDK6</accession>
<feature type="domain" description="Flagellin C-terminal" evidence="5">
    <location>
        <begin position="412"/>
        <end position="496"/>
    </location>
</feature>
<dbReference type="SUPFAM" id="SSF64518">
    <property type="entry name" value="Phase 1 flagellin"/>
    <property type="match status" value="1"/>
</dbReference>
<dbReference type="InterPro" id="IPR046358">
    <property type="entry name" value="Flagellin_C"/>
</dbReference>
<keyword evidence="3" id="KW-0964">Secreted</keyword>
<keyword evidence="6" id="KW-0969">Cilium</keyword>
<evidence type="ECO:0000259" key="5">
    <source>
        <dbReference type="Pfam" id="PF00700"/>
    </source>
</evidence>
<evidence type="ECO:0000256" key="3">
    <source>
        <dbReference type="RuleBase" id="RU362073"/>
    </source>
</evidence>
<keyword evidence="7" id="KW-1185">Reference proteome</keyword>
<protein>
    <recommendedName>
        <fullName evidence="3">Flagellin</fullName>
    </recommendedName>
</protein>
<comment type="caution">
    <text evidence="6">The sequence shown here is derived from an EMBL/GenBank/DDBJ whole genome shotgun (WGS) entry which is preliminary data.</text>
</comment>
<dbReference type="InterPro" id="IPR001029">
    <property type="entry name" value="Flagellin_N"/>
</dbReference>
<keyword evidence="6" id="KW-0282">Flagellum</keyword>
<dbReference type="InterPro" id="IPR001492">
    <property type="entry name" value="Flagellin"/>
</dbReference>
<dbReference type="GO" id="GO:0005198">
    <property type="term" value="F:structural molecule activity"/>
    <property type="evidence" value="ECO:0007669"/>
    <property type="project" value="UniProtKB-UniRule"/>
</dbReference>
<dbReference type="PANTHER" id="PTHR42792:SF2">
    <property type="entry name" value="FLAGELLIN"/>
    <property type="match status" value="1"/>
</dbReference>
<keyword evidence="2 3" id="KW-0975">Bacterial flagellum</keyword>
<feature type="domain" description="Flagellin N-terminal" evidence="4">
    <location>
        <begin position="5"/>
        <end position="138"/>
    </location>
</feature>
<evidence type="ECO:0000313" key="7">
    <source>
        <dbReference type="Proteomes" id="UP000585665"/>
    </source>
</evidence>
<dbReference type="RefSeq" id="WP_176613519.1">
    <property type="nucleotide sequence ID" value="NZ_JABXXR010000050.1"/>
</dbReference>
<name>A0A850PDK6_9PROT</name>
<dbReference type="EMBL" id="JABXXR010000050">
    <property type="protein sequence ID" value="NVN40560.1"/>
    <property type="molecule type" value="Genomic_DNA"/>
</dbReference>
<evidence type="ECO:0000256" key="1">
    <source>
        <dbReference type="ARBA" id="ARBA00005709"/>
    </source>
</evidence>
<dbReference type="PANTHER" id="PTHR42792">
    <property type="entry name" value="FLAGELLIN"/>
    <property type="match status" value="1"/>
</dbReference>
<gene>
    <name evidence="6" type="ORF">HUK82_08285</name>
</gene>
<dbReference type="GO" id="GO:0009288">
    <property type="term" value="C:bacterial-type flagellum"/>
    <property type="evidence" value="ECO:0007669"/>
    <property type="project" value="UniProtKB-SubCell"/>
</dbReference>
<dbReference type="Pfam" id="PF00700">
    <property type="entry name" value="Flagellin_C"/>
    <property type="match status" value="1"/>
</dbReference>
<dbReference type="GO" id="GO:0005576">
    <property type="term" value="C:extracellular region"/>
    <property type="evidence" value="ECO:0007669"/>
    <property type="project" value="UniProtKB-SubCell"/>
</dbReference>
<evidence type="ECO:0000313" key="6">
    <source>
        <dbReference type="EMBL" id="NVN40560.1"/>
    </source>
</evidence>
<comment type="subcellular location">
    <subcellularLocation>
        <location evidence="3">Secreted</location>
    </subcellularLocation>
    <subcellularLocation>
        <location evidence="3">Bacterial flagellum</location>
    </subcellularLocation>
</comment>
<sequence length="497" mass="48995">MTLSINTNNSALAALQTLNATQSELTQTENRVSSGLAVGSAADNPAVYAISQTMNSQISALSGVSNGLSFAGQAITTGINQASSISSVLSTLSATITQAQTSGYNQDTMNASITQALKQIDAAASSATFQTVNLLAGSTGNGVDYTSVSTAQDINGTLYTQQGYNATSSGLGLTGLNVNQAGVSVAFADATKTLGAAAAGDTITVNNTQWGSGATATAGGGTATDPAVQYQYVADNYTSTGKMAAAQATSITTAVTTALGSSYAGSALTVAADGTITAATATDITNKQTSSDGTTTYSLTGGDTITASKDASGNYSFTVSSAFDTNGNATQQTVIKDVNLGATTASATDKASALMGAMSNSGFSVTQDSATGALTIAGNNIDTSATSSVTLSLAGASASSVSDISGSQVALAAVQAAITKMNSISSSLGAGSQQITQLASTVSSLSSSLTTGVGALTDADMAAESAKLTSLQTKQQLAIQALSIANTQSQSILSLFR</sequence>
<evidence type="ECO:0000259" key="4">
    <source>
        <dbReference type="Pfam" id="PF00669"/>
    </source>
</evidence>
<proteinExistence type="inferred from homology"/>
<dbReference type="Gene3D" id="1.20.1330.10">
    <property type="entry name" value="f41 fragment of flagellin, N-terminal domain"/>
    <property type="match status" value="2"/>
</dbReference>
<organism evidence="6 7">
    <name type="scientific">Ameyamaea chiangmaiensis</name>
    <dbReference type="NCBI Taxonomy" id="442969"/>
    <lineage>
        <taxon>Bacteria</taxon>
        <taxon>Pseudomonadati</taxon>
        <taxon>Pseudomonadota</taxon>
        <taxon>Alphaproteobacteria</taxon>
        <taxon>Acetobacterales</taxon>
        <taxon>Acetobacteraceae</taxon>
        <taxon>Ameyamaea</taxon>
    </lineage>
</organism>
<comment type="similarity">
    <text evidence="1 3">Belongs to the bacterial flagellin family.</text>
</comment>
<evidence type="ECO:0000256" key="2">
    <source>
        <dbReference type="ARBA" id="ARBA00023143"/>
    </source>
</evidence>